<feature type="transmembrane region" description="Helical" evidence="1">
    <location>
        <begin position="47"/>
        <end position="66"/>
    </location>
</feature>
<keyword evidence="1" id="KW-0812">Transmembrane</keyword>
<feature type="transmembrane region" description="Helical" evidence="1">
    <location>
        <begin position="185"/>
        <end position="204"/>
    </location>
</feature>
<dbReference type="GO" id="GO:0016746">
    <property type="term" value="F:acyltransferase activity"/>
    <property type="evidence" value="ECO:0007669"/>
    <property type="project" value="UniProtKB-KW"/>
</dbReference>
<protein>
    <submittedName>
        <fullName evidence="2">Predicted acyltransferase</fullName>
    </submittedName>
</protein>
<proteinExistence type="predicted"/>
<dbReference type="Proteomes" id="UP000317593">
    <property type="component" value="Unassembled WGS sequence"/>
</dbReference>
<feature type="transmembrane region" description="Helical" evidence="1">
    <location>
        <begin position="133"/>
        <end position="150"/>
    </location>
</feature>
<keyword evidence="2" id="KW-0808">Transferase</keyword>
<feature type="transmembrane region" description="Helical" evidence="1">
    <location>
        <begin position="331"/>
        <end position="351"/>
    </location>
</feature>
<dbReference type="EMBL" id="FXTH01000014">
    <property type="protein sequence ID" value="SMO80023.1"/>
    <property type="molecule type" value="Genomic_DNA"/>
</dbReference>
<evidence type="ECO:0000313" key="3">
    <source>
        <dbReference type="Proteomes" id="UP000317593"/>
    </source>
</evidence>
<accession>A0A521E7V9</accession>
<gene>
    <name evidence="2" type="ORF">SAMN06265218_1149</name>
</gene>
<keyword evidence="2" id="KW-0012">Acyltransferase</keyword>
<feature type="transmembrane region" description="Helical" evidence="1">
    <location>
        <begin position="298"/>
        <end position="319"/>
    </location>
</feature>
<feature type="transmembrane region" description="Helical" evidence="1">
    <location>
        <begin position="86"/>
        <end position="112"/>
    </location>
</feature>
<dbReference type="PANTHER" id="PTHR31061">
    <property type="entry name" value="LD22376P"/>
    <property type="match status" value="1"/>
</dbReference>
<evidence type="ECO:0000313" key="2">
    <source>
        <dbReference type="EMBL" id="SMO80023.1"/>
    </source>
</evidence>
<dbReference type="OrthoDB" id="9788724at2"/>
<dbReference type="AlphaFoldDB" id="A0A521E7V9"/>
<keyword evidence="3" id="KW-1185">Reference proteome</keyword>
<organism evidence="2 3">
    <name type="scientific">Fodinibius sediminis</name>
    <dbReference type="NCBI Taxonomy" id="1214077"/>
    <lineage>
        <taxon>Bacteria</taxon>
        <taxon>Pseudomonadati</taxon>
        <taxon>Balneolota</taxon>
        <taxon>Balneolia</taxon>
        <taxon>Balneolales</taxon>
        <taxon>Balneolaceae</taxon>
        <taxon>Fodinibius</taxon>
    </lineage>
</organism>
<keyword evidence="1" id="KW-1133">Transmembrane helix</keyword>
<sequence>MDTINFSVIQEQWQRFEQKLFFGSSVPERTNGSEGVKKSRRLLSIDALRGFDMLLISGGALFIRLMEGKTEWGWIDWLAVQMTHPAWHGFTFYDFIFPLFLFIAGVSLPFSLNKGLSVGMSKSMLYRKGFRRMLILIGLGILYKNAPVSIFEPSQIRYVSVLGRIGIAVFITMILYLNFSRRSRLIWVGSILLLYYAALFLIPVPGYGAGDLSFEGNLVGWIDRQLLPGRLLQDTYDELGLITQFPALCLTMLGSFAGDILRSGRNEMKKLQLLFLAGVGCLGIGLLWSTHFPINKHLWSSSFILLTGGMAFLFMFAFYGIIDVLKYRKWAFFFQVIGLNSLTIYLGYRFIDFGQTSRLLFGGVYSIFPEPWHEVFQAFGAMMLVWLLLYFLYRKKIFVKV</sequence>
<feature type="transmembrane region" description="Helical" evidence="1">
    <location>
        <begin position="375"/>
        <end position="393"/>
    </location>
</feature>
<feature type="transmembrane region" description="Helical" evidence="1">
    <location>
        <begin position="273"/>
        <end position="292"/>
    </location>
</feature>
<dbReference type="PANTHER" id="PTHR31061:SF24">
    <property type="entry name" value="LD22376P"/>
    <property type="match status" value="1"/>
</dbReference>
<dbReference type="RefSeq" id="WP_142715357.1">
    <property type="nucleotide sequence ID" value="NZ_FXTH01000014.1"/>
</dbReference>
<name>A0A521E7V9_9BACT</name>
<evidence type="ECO:0000256" key="1">
    <source>
        <dbReference type="SAM" id="Phobius"/>
    </source>
</evidence>
<reference evidence="2 3" key="1">
    <citation type="submission" date="2017-05" db="EMBL/GenBank/DDBJ databases">
        <authorList>
            <person name="Varghese N."/>
            <person name="Submissions S."/>
        </authorList>
    </citation>
    <scope>NUCLEOTIDE SEQUENCE [LARGE SCALE GENOMIC DNA]</scope>
    <source>
        <strain evidence="2 3">DSM 21194</strain>
    </source>
</reference>
<feature type="transmembrane region" description="Helical" evidence="1">
    <location>
        <begin position="156"/>
        <end position="178"/>
    </location>
</feature>
<keyword evidence="1" id="KW-0472">Membrane</keyword>
<feature type="transmembrane region" description="Helical" evidence="1">
    <location>
        <begin position="241"/>
        <end position="261"/>
    </location>
</feature>